<dbReference type="RefSeq" id="WP_151118808.1">
    <property type="nucleotide sequence ID" value="NZ_CP042582.1"/>
</dbReference>
<evidence type="ECO:0000313" key="2">
    <source>
        <dbReference type="EMBL" id="QEX23433.1"/>
    </source>
</evidence>
<protein>
    <submittedName>
        <fullName evidence="2">Uncharacterized protein</fullName>
    </submittedName>
</protein>
<dbReference type="KEGG" id="hadh:FRZ61_33710"/>
<proteinExistence type="predicted"/>
<dbReference type="EMBL" id="CP042582">
    <property type="protein sequence ID" value="QEX23433.1"/>
    <property type="molecule type" value="Genomic_DNA"/>
</dbReference>
<feature type="transmembrane region" description="Helical" evidence="1">
    <location>
        <begin position="33"/>
        <end position="54"/>
    </location>
</feature>
<dbReference type="OrthoDB" id="167140at204441"/>
<gene>
    <name evidence="2" type="ORF">FRZ61_33710</name>
</gene>
<organism evidence="2 3">
    <name type="scientific">Hypericibacter adhaerens</name>
    <dbReference type="NCBI Taxonomy" id="2602016"/>
    <lineage>
        <taxon>Bacteria</taxon>
        <taxon>Pseudomonadati</taxon>
        <taxon>Pseudomonadota</taxon>
        <taxon>Alphaproteobacteria</taxon>
        <taxon>Rhodospirillales</taxon>
        <taxon>Dongiaceae</taxon>
        <taxon>Hypericibacter</taxon>
    </lineage>
</organism>
<dbReference type="Proteomes" id="UP000325797">
    <property type="component" value="Chromosome"/>
</dbReference>
<keyword evidence="1" id="KW-0472">Membrane</keyword>
<sequence>MQILAVVFLGICAGLAVFRAVDAYQWCEMRRFRLYALLSIPLIVGAGFATWQFFASPDPYRGVGAELDSDWVCSGSAALGDLVCIKKSAPASTHPENAD</sequence>
<evidence type="ECO:0000313" key="3">
    <source>
        <dbReference type="Proteomes" id="UP000325797"/>
    </source>
</evidence>
<keyword evidence="3" id="KW-1185">Reference proteome</keyword>
<accession>A0A5J6N3K9</accession>
<dbReference type="AlphaFoldDB" id="A0A5J6N3K9"/>
<keyword evidence="1" id="KW-0812">Transmembrane</keyword>
<evidence type="ECO:0000256" key="1">
    <source>
        <dbReference type="SAM" id="Phobius"/>
    </source>
</evidence>
<name>A0A5J6N3K9_9PROT</name>
<keyword evidence="1" id="KW-1133">Transmembrane helix</keyword>
<reference evidence="2 3" key="1">
    <citation type="submission" date="2019-08" db="EMBL/GenBank/DDBJ databases">
        <title>Hyperibacter terrae gen. nov., sp. nov. and Hyperibacter viscosus sp. nov., two new members in the family Rhodospirillaceae isolated from the rhizosphere of Hypericum perforatum.</title>
        <authorList>
            <person name="Noviana Z."/>
        </authorList>
    </citation>
    <scope>NUCLEOTIDE SEQUENCE [LARGE SCALE GENOMIC DNA]</scope>
    <source>
        <strain evidence="2 3">R5959</strain>
    </source>
</reference>